<feature type="domain" description="ABC transporter" evidence="3">
    <location>
        <begin position="12"/>
        <end position="237"/>
    </location>
</feature>
<dbReference type="AlphaFoldDB" id="A0A1H4TBV7"/>
<accession>A0A1H4TBV7</accession>
<evidence type="ECO:0000259" key="3">
    <source>
        <dbReference type="PROSITE" id="PS50893"/>
    </source>
</evidence>
<gene>
    <name evidence="4" type="ORF">SAMN04490220_1898</name>
</gene>
<evidence type="ECO:0000313" key="4">
    <source>
        <dbReference type="EMBL" id="SEC53912.1"/>
    </source>
</evidence>
<dbReference type="PANTHER" id="PTHR43158">
    <property type="entry name" value="SKFA PEPTIDE EXPORT ATP-BINDING PROTEIN SKFE"/>
    <property type="match status" value="1"/>
</dbReference>
<dbReference type="Proteomes" id="UP000183407">
    <property type="component" value="Unassembled WGS sequence"/>
</dbReference>
<name>A0A1H4TBV7_RHOJO</name>
<dbReference type="CDD" id="cd03230">
    <property type="entry name" value="ABC_DR_subfamily_A"/>
    <property type="match status" value="1"/>
</dbReference>
<dbReference type="InterPro" id="IPR003439">
    <property type="entry name" value="ABC_transporter-like_ATP-bd"/>
</dbReference>
<organism evidence="4 5">
    <name type="scientific">Rhodococcus jostii</name>
    <dbReference type="NCBI Taxonomy" id="132919"/>
    <lineage>
        <taxon>Bacteria</taxon>
        <taxon>Bacillati</taxon>
        <taxon>Actinomycetota</taxon>
        <taxon>Actinomycetes</taxon>
        <taxon>Mycobacteriales</taxon>
        <taxon>Nocardiaceae</taxon>
        <taxon>Rhodococcus</taxon>
    </lineage>
</organism>
<dbReference type="OrthoDB" id="9804819at2"/>
<keyword evidence="2 4" id="KW-0067">ATP-binding</keyword>
<dbReference type="SMART" id="SM00382">
    <property type="entry name" value="AAA"/>
    <property type="match status" value="1"/>
</dbReference>
<dbReference type="SUPFAM" id="SSF52540">
    <property type="entry name" value="P-loop containing nucleoside triphosphate hydrolases"/>
    <property type="match status" value="1"/>
</dbReference>
<dbReference type="GO" id="GO:0016887">
    <property type="term" value="F:ATP hydrolysis activity"/>
    <property type="evidence" value="ECO:0007669"/>
    <property type="project" value="InterPro"/>
</dbReference>
<proteinExistence type="predicted"/>
<evidence type="ECO:0000313" key="5">
    <source>
        <dbReference type="Proteomes" id="UP000183407"/>
    </source>
</evidence>
<dbReference type="Pfam" id="PF00005">
    <property type="entry name" value="ABC_tran"/>
    <property type="match status" value="1"/>
</dbReference>
<dbReference type="Gene3D" id="3.40.50.300">
    <property type="entry name" value="P-loop containing nucleotide triphosphate hydrolases"/>
    <property type="match status" value="1"/>
</dbReference>
<evidence type="ECO:0000256" key="2">
    <source>
        <dbReference type="ARBA" id="ARBA00022840"/>
    </source>
</evidence>
<protein>
    <submittedName>
        <fullName evidence="4">ABC-2 type transport system ATP-binding protein</fullName>
    </submittedName>
</protein>
<dbReference type="PROSITE" id="PS50893">
    <property type="entry name" value="ABC_TRANSPORTER_2"/>
    <property type="match status" value="1"/>
</dbReference>
<reference evidence="5" key="1">
    <citation type="submission" date="2016-10" db="EMBL/GenBank/DDBJ databases">
        <authorList>
            <person name="Varghese N."/>
        </authorList>
    </citation>
    <scope>NUCLEOTIDE SEQUENCE [LARGE SCALE GENOMIC DNA]</scope>
    <source>
        <strain evidence="5">DSM 44719</strain>
    </source>
</reference>
<dbReference type="RefSeq" id="WP_073365475.1">
    <property type="nucleotide sequence ID" value="NZ_FNTL01000004.1"/>
</dbReference>
<keyword evidence="1" id="KW-0547">Nucleotide-binding</keyword>
<evidence type="ECO:0000256" key="1">
    <source>
        <dbReference type="ARBA" id="ARBA00022741"/>
    </source>
</evidence>
<dbReference type="EMBL" id="FNTL01000004">
    <property type="protein sequence ID" value="SEC53912.1"/>
    <property type="molecule type" value="Genomic_DNA"/>
</dbReference>
<sequence length="306" mass="33918">MIGTAFDTKTVASARGLGKRFGDFVALDGIDFSLQENKIYGLLGRNGAGKTTLMQILTGQEFQTWGTVEIFGQAPHENSRVLTDVCFVKESQKYPDDFRVGHVLRAARHLLPHWDEELAQTLLKDFDLPVCRKVKKLSRGMTSALGVTVGLASRAPLTLFDEPYLGLDAVARHLFYDRLLADYAERPRTVVLSTHLIDEVSDLIEHVILIDKGRIVLDEDADTLRGGALVVSGLTQLVEDFTSNKTVLHRESLGNHARATVQTTLSDLERNRAVDDGLRFEPLSLQQLVVRSTTSTETTATKEDAR</sequence>
<dbReference type="InterPro" id="IPR027417">
    <property type="entry name" value="P-loop_NTPase"/>
</dbReference>
<dbReference type="PANTHER" id="PTHR43158:SF5">
    <property type="entry name" value="ABC TRANSPORTER, ATP-BINDING PROTEIN"/>
    <property type="match status" value="1"/>
</dbReference>
<dbReference type="GO" id="GO:0005524">
    <property type="term" value="F:ATP binding"/>
    <property type="evidence" value="ECO:0007669"/>
    <property type="project" value="UniProtKB-KW"/>
</dbReference>
<dbReference type="InterPro" id="IPR003593">
    <property type="entry name" value="AAA+_ATPase"/>
</dbReference>